<evidence type="ECO:0000313" key="3">
    <source>
        <dbReference type="EMBL" id="KAL3631044.1"/>
    </source>
</evidence>
<evidence type="ECO:0000256" key="2">
    <source>
        <dbReference type="SAM" id="SignalP"/>
    </source>
</evidence>
<keyword evidence="1" id="KW-0472">Membrane</keyword>
<organism evidence="3 4">
    <name type="scientific">Castilleja foliolosa</name>
    <dbReference type="NCBI Taxonomy" id="1961234"/>
    <lineage>
        <taxon>Eukaryota</taxon>
        <taxon>Viridiplantae</taxon>
        <taxon>Streptophyta</taxon>
        <taxon>Embryophyta</taxon>
        <taxon>Tracheophyta</taxon>
        <taxon>Spermatophyta</taxon>
        <taxon>Magnoliopsida</taxon>
        <taxon>eudicotyledons</taxon>
        <taxon>Gunneridae</taxon>
        <taxon>Pentapetalae</taxon>
        <taxon>asterids</taxon>
        <taxon>lamiids</taxon>
        <taxon>Lamiales</taxon>
        <taxon>Orobanchaceae</taxon>
        <taxon>Pedicularideae</taxon>
        <taxon>Castillejinae</taxon>
        <taxon>Castilleja</taxon>
    </lineage>
</organism>
<keyword evidence="1" id="KW-1133">Transmembrane helix</keyword>
<protein>
    <recommendedName>
        <fullName evidence="5">NHL repeat-containing protein</fullName>
    </recommendedName>
</protein>
<proteinExistence type="predicted"/>
<dbReference type="PANTHER" id="PTHR13833:SF71">
    <property type="entry name" value="NHL DOMAIN-CONTAINING PROTEIN"/>
    <property type="match status" value="1"/>
</dbReference>
<dbReference type="PANTHER" id="PTHR13833">
    <property type="match status" value="1"/>
</dbReference>
<evidence type="ECO:0008006" key="5">
    <source>
        <dbReference type="Google" id="ProtNLM"/>
    </source>
</evidence>
<comment type="caution">
    <text evidence="3">The sequence shown here is derived from an EMBL/GenBank/DDBJ whole genome shotgun (WGS) entry which is preliminary data.</text>
</comment>
<dbReference type="EMBL" id="JAVIJP010000032">
    <property type="protein sequence ID" value="KAL3631044.1"/>
    <property type="molecule type" value="Genomic_DNA"/>
</dbReference>
<feature type="chain" id="PRO_5044855033" description="NHL repeat-containing protein" evidence="2">
    <location>
        <begin position="23"/>
        <end position="426"/>
    </location>
</feature>
<reference evidence="4" key="1">
    <citation type="journal article" date="2024" name="IScience">
        <title>Strigolactones Initiate the Formation of Haustorium-like Structures in Castilleja.</title>
        <authorList>
            <person name="Buerger M."/>
            <person name="Peterson D."/>
            <person name="Chory J."/>
        </authorList>
    </citation>
    <scope>NUCLEOTIDE SEQUENCE [LARGE SCALE GENOMIC DNA]</scope>
</reference>
<dbReference type="SUPFAM" id="SSF101898">
    <property type="entry name" value="NHL repeat"/>
    <property type="match status" value="1"/>
</dbReference>
<dbReference type="AlphaFoldDB" id="A0ABD3CP89"/>
<name>A0ABD3CP89_9LAMI</name>
<accession>A0ABD3CP89</accession>
<keyword evidence="4" id="KW-1185">Reference proteome</keyword>
<dbReference type="Gene3D" id="2.120.10.30">
    <property type="entry name" value="TolB, C-terminal domain"/>
    <property type="match status" value="1"/>
</dbReference>
<evidence type="ECO:0000313" key="4">
    <source>
        <dbReference type="Proteomes" id="UP001632038"/>
    </source>
</evidence>
<keyword evidence="1" id="KW-0812">Transmembrane</keyword>
<dbReference type="InterPro" id="IPR011042">
    <property type="entry name" value="6-blade_b-propeller_TolB-like"/>
</dbReference>
<evidence type="ECO:0000256" key="1">
    <source>
        <dbReference type="SAM" id="Phobius"/>
    </source>
</evidence>
<sequence>MASPSFCAYFFIFFLHFHLTSSQAAGEAGKLIFEDGYTVSTVLDGDKSDLKVNPHSIIHQSPPSDLFVLLDSVASTFYTVSLPTSSNESVIKRLAGNGEPGYLDGDLDSAMFNKPRSFAVDFSGNVYVADQRKHSIRKISKTGVSTIAGGSSQKAGRKDGPGRDASFSDDFELTFIPQRCALMVCDHGNRLIRQINLKEADCTRRSGSVLGTTSIWLLGLGLSCLFGLIVGFVIRPYVLSHEGLRPLWPNWTWTCCLTSLERQIVMLCSDIRSVIVKSTIYSLSRQIVILSISQLSLMFRPGMVRSRVTCEKTVSLLDLDELCSSNSGSALGSSSSSSSSNNIVVSPKVTEELKDLLTFDGGSMLPMNAYGIVEQGKEKDVDVFSVGHNKIDGMIMSNLMNFEDQDLKVGSFESVDCNFGGLVKRR</sequence>
<keyword evidence="2" id="KW-0732">Signal</keyword>
<gene>
    <name evidence="3" type="ORF">CASFOL_024028</name>
</gene>
<dbReference type="Proteomes" id="UP001632038">
    <property type="component" value="Unassembled WGS sequence"/>
</dbReference>
<feature type="signal peptide" evidence="2">
    <location>
        <begin position="1"/>
        <end position="22"/>
    </location>
</feature>
<feature type="transmembrane region" description="Helical" evidence="1">
    <location>
        <begin position="215"/>
        <end position="238"/>
    </location>
</feature>